<dbReference type="SMART" id="SM00360">
    <property type="entry name" value="RRM"/>
    <property type="match status" value="1"/>
</dbReference>
<dbReference type="InterPro" id="IPR012677">
    <property type="entry name" value="Nucleotide-bd_a/b_plait_sf"/>
</dbReference>
<keyword evidence="2" id="KW-0472">Membrane</keyword>
<keyword evidence="1" id="KW-0694">RNA-binding</keyword>
<keyword evidence="2" id="KW-0812">Transmembrane</keyword>
<dbReference type="InterPro" id="IPR000504">
    <property type="entry name" value="RRM_dom"/>
</dbReference>
<dbReference type="PROSITE" id="PS50102">
    <property type="entry name" value="RRM"/>
    <property type="match status" value="1"/>
</dbReference>
<evidence type="ECO:0000313" key="4">
    <source>
        <dbReference type="EMBL" id="RHN55209.1"/>
    </source>
</evidence>
<dbReference type="Gene3D" id="3.30.70.330">
    <property type="match status" value="1"/>
</dbReference>
<evidence type="ECO:0000313" key="5">
    <source>
        <dbReference type="Proteomes" id="UP000265566"/>
    </source>
</evidence>
<dbReference type="InterPro" id="IPR035979">
    <property type="entry name" value="RBD_domain_sf"/>
</dbReference>
<name>A0A396HPE7_MEDTR</name>
<accession>A0A396HPE7</accession>
<feature type="domain" description="RRM" evidence="3">
    <location>
        <begin position="149"/>
        <end position="221"/>
    </location>
</feature>
<dbReference type="Gramene" id="rna30354">
    <property type="protein sequence ID" value="RHN55209.1"/>
    <property type="gene ID" value="gene30354"/>
</dbReference>
<dbReference type="EMBL" id="PSQE01000005">
    <property type="protein sequence ID" value="RHN55209.1"/>
    <property type="molecule type" value="Genomic_DNA"/>
</dbReference>
<dbReference type="Proteomes" id="UP000265566">
    <property type="component" value="Chromosome 5"/>
</dbReference>
<evidence type="ECO:0000259" key="3">
    <source>
        <dbReference type="PROSITE" id="PS50102"/>
    </source>
</evidence>
<protein>
    <submittedName>
        <fullName evidence="4">Putative nucleotide-binding alpha-beta plait domain-containing protein</fullName>
    </submittedName>
</protein>
<dbReference type="SUPFAM" id="SSF54928">
    <property type="entry name" value="RNA-binding domain, RBD"/>
    <property type="match status" value="1"/>
</dbReference>
<dbReference type="GO" id="GO:0003723">
    <property type="term" value="F:RNA binding"/>
    <property type="evidence" value="ECO:0007669"/>
    <property type="project" value="UniProtKB-UniRule"/>
</dbReference>
<proteinExistence type="predicted"/>
<sequence>MAVVRGNGTDIVGREVMLRGMPPEVPAFLQHAFATPEDLEWLQKIIFVELPQIMLTYENVNEYFSKAAMVKKMLLIDNGKTVDGHAPYCRLQSILVYFVIFNLWMPSLLLCQFVMDNRFMGRFLDVEMIQKKLVNPTVVTRPYAVKKNRRLIVSNLHPKMTKKHLIEVFLPFGIFDEVSLLSRGDGVVQFVDEVNAAAAAETLSENLRIADKMMKVEFSNESGTETIYITFIMFCFRPINYGDFLTLQ</sequence>
<reference evidence="5" key="1">
    <citation type="journal article" date="2018" name="Nat. Plants">
        <title>Whole-genome landscape of Medicago truncatula symbiotic genes.</title>
        <authorList>
            <person name="Pecrix Y."/>
            <person name="Staton S.E."/>
            <person name="Sallet E."/>
            <person name="Lelandais-Briere C."/>
            <person name="Moreau S."/>
            <person name="Carrere S."/>
            <person name="Blein T."/>
            <person name="Jardinaud M.F."/>
            <person name="Latrasse D."/>
            <person name="Zouine M."/>
            <person name="Zahm M."/>
            <person name="Kreplak J."/>
            <person name="Mayjonade B."/>
            <person name="Satge C."/>
            <person name="Perez M."/>
            <person name="Cauet S."/>
            <person name="Marande W."/>
            <person name="Chantry-Darmon C."/>
            <person name="Lopez-Roques C."/>
            <person name="Bouchez O."/>
            <person name="Berard A."/>
            <person name="Debelle F."/>
            <person name="Munos S."/>
            <person name="Bendahmane A."/>
            <person name="Berges H."/>
            <person name="Niebel A."/>
            <person name="Buitink J."/>
            <person name="Frugier F."/>
            <person name="Benhamed M."/>
            <person name="Crespi M."/>
            <person name="Gouzy J."/>
            <person name="Gamas P."/>
        </authorList>
    </citation>
    <scope>NUCLEOTIDE SEQUENCE [LARGE SCALE GENOMIC DNA]</scope>
    <source>
        <strain evidence="5">cv. Jemalong A17</strain>
    </source>
</reference>
<gene>
    <name evidence="4" type="ORF">MtrunA17_Chr5g0415241</name>
</gene>
<evidence type="ECO:0000256" key="2">
    <source>
        <dbReference type="SAM" id="Phobius"/>
    </source>
</evidence>
<comment type="caution">
    <text evidence="4">The sequence shown here is derived from an EMBL/GenBank/DDBJ whole genome shotgun (WGS) entry which is preliminary data.</text>
</comment>
<evidence type="ECO:0000256" key="1">
    <source>
        <dbReference type="PROSITE-ProRule" id="PRU00176"/>
    </source>
</evidence>
<organism evidence="4 5">
    <name type="scientific">Medicago truncatula</name>
    <name type="common">Barrel medic</name>
    <name type="synonym">Medicago tribuloides</name>
    <dbReference type="NCBI Taxonomy" id="3880"/>
    <lineage>
        <taxon>Eukaryota</taxon>
        <taxon>Viridiplantae</taxon>
        <taxon>Streptophyta</taxon>
        <taxon>Embryophyta</taxon>
        <taxon>Tracheophyta</taxon>
        <taxon>Spermatophyta</taxon>
        <taxon>Magnoliopsida</taxon>
        <taxon>eudicotyledons</taxon>
        <taxon>Gunneridae</taxon>
        <taxon>Pentapetalae</taxon>
        <taxon>rosids</taxon>
        <taxon>fabids</taxon>
        <taxon>Fabales</taxon>
        <taxon>Fabaceae</taxon>
        <taxon>Papilionoideae</taxon>
        <taxon>50 kb inversion clade</taxon>
        <taxon>NPAAA clade</taxon>
        <taxon>Hologalegina</taxon>
        <taxon>IRL clade</taxon>
        <taxon>Trifolieae</taxon>
        <taxon>Medicago</taxon>
    </lineage>
</organism>
<keyword evidence="2" id="KW-1133">Transmembrane helix</keyword>
<feature type="transmembrane region" description="Helical" evidence="2">
    <location>
        <begin position="94"/>
        <end position="115"/>
    </location>
</feature>
<dbReference type="Pfam" id="PF00076">
    <property type="entry name" value="RRM_1"/>
    <property type="match status" value="1"/>
</dbReference>
<dbReference type="CDD" id="cd00590">
    <property type="entry name" value="RRM_SF"/>
    <property type="match status" value="1"/>
</dbReference>
<dbReference type="AlphaFoldDB" id="A0A396HPE7"/>